<feature type="region of interest" description="Disordered" evidence="2">
    <location>
        <begin position="355"/>
        <end position="374"/>
    </location>
</feature>
<protein>
    <submittedName>
        <fullName evidence="4">Integrase catalytic region</fullName>
    </submittedName>
</protein>
<dbReference type="PROSITE" id="PS50994">
    <property type="entry name" value="INTEGRASE"/>
    <property type="match status" value="1"/>
</dbReference>
<organism evidence="4 5">
    <name type="scientific">Pelosinus fermentans B4</name>
    <dbReference type="NCBI Taxonomy" id="1149862"/>
    <lineage>
        <taxon>Bacteria</taxon>
        <taxon>Bacillati</taxon>
        <taxon>Bacillota</taxon>
        <taxon>Negativicutes</taxon>
        <taxon>Selenomonadales</taxon>
        <taxon>Sporomusaceae</taxon>
        <taxon>Pelosinus</taxon>
    </lineage>
</organism>
<dbReference type="AlphaFoldDB" id="I9L8E8"/>
<dbReference type="PATRIC" id="fig|1149862.3.peg.3652"/>
<dbReference type="Gene3D" id="3.30.420.10">
    <property type="entry name" value="Ribonuclease H-like superfamily/Ribonuclease H"/>
    <property type="match status" value="1"/>
</dbReference>
<dbReference type="Pfam" id="PF22483">
    <property type="entry name" value="Mu-transpos_C_2"/>
    <property type="match status" value="1"/>
</dbReference>
<dbReference type="InterPro" id="IPR012337">
    <property type="entry name" value="RNaseH-like_sf"/>
</dbReference>
<evidence type="ECO:0000256" key="1">
    <source>
        <dbReference type="ARBA" id="ARBA00009277"/>
    </source>
</evidence>
<dbReference type="PANTHER" id="PTHR35004">
    <property type="entry name" value="TRANSPOSASE RV3428C-RELATED"/>
    <property type="match status" value="1"/>
</dbReference>
<dbReference type="NCBIfam" id="NF033546">
    <property type="entry name" value="transpos_IS21"/>
    <property type="match status" value="1"/>
</dbReference>
<evidence type="ECO:0000313" key="5">
    <source>
        <dbReference type="Proteomes" id="UP000004324"/>
    </source>
</evidence>
<dbReference type="InterPro" id="IPR001584">
    <property type="entry name" value="Integrase_cat-core"/>
</dbReference>
<comment type="similarity">
    <text evidence="1">Belongs to the transposase IS21/IS408/IS1162 family.</text>
</comment>
<evidence type="ECO:0000313" key="4">
    <source>
        <dbReference type="EMBL" id="EIW16649.1"/>
    </source>
</evidence>
<sequence>MHIDNKPGEKVEVDWAGQTAQLVDRDTGEIIPVYVFVAALSCSQYTYVEAFLSQNQECWIAAHVNAYQFFGGVTRILVPDNLKTGVEKVSWYTPTINKTYHEMAEHYGTAVIPARVRKPKDKASVEGAVGIISTWIIAALRNQRYFTLKELNEAIYHKLIGFNNKPFQKKTGCRLSVFLEEEKSTLIPLPATPYELAYWKTAIVQFNYHISTDKIHYSVPYEYIKHKVDVRITRNIVEIFYNNHRIASHVRLYGRAGQYSTIPEHMPENHQSYNSWNSERFITWAKSIGPNTAIVVKAILSSHKVEQQGYRSCIALLKLADKYSVTRVEEACKKALSYTPRPSYKSIQTILQTGQDKLKDKEDTTPISNDNTTQFGFTRGAGYYGGKNNG</sequence>
<dbReference type="GO" id="GO:0003676">
    <property type="term" value="F:nucleic acid binding"/>
    <property type="evidence" value="ECO:0007669"/>
    <property type="project" value="InterPro"/>
</dbReference>
<feature type="compositionally biased region" description="Polar residues" evidence="2">
    <location>
        <begin position="365"/>
        <end position="374"/>
    </location>
</feature>
<dbReference type="Proteomes" id="UP000004324">
    <property type="component" value="Unassembled WGS sequence"/>
</dbReference>
<reference evidence="4 5" key="1">
    <citation type="journal article" date="2012" name="J. Bacteriol.">
        <title>Draft Genome Sequences for Two Metal-Reducing Pelosinus fermentans Strains Isolated from a Cr(VI)-Contaminated Site and for Type Strain R7.</title>
        <authorList>
            <person name="Brown S.D."/>
            <person name="Podar M."/>
            <person name="Klingeman D.M."/>
            <person name="Johnson C.M."/>
            <person name="Yang Z.K."/>
            <person name="Utturkar S.M."/>
            <person name="Land M.L."/>
            <person name="Mosher J.J."/>
            <person name="Hurt R.A.Jr."/>
            <person name="Phelps T.J."/>
            <person name="Palumbo A.V."/>
            <person name="Arkin A.P."/>
            <person name="Hazen T.C."/>
            <person name="Elias D.A."/>
        </authorList>
    </citation>
    <scope>NUCLEOTIDE SEQUENCE [LARGE SCALE GENOMIC DNA]</scope>
    <source>
        <strain evidence="4 5">B4</strain>
    </source>
</reference>
<dbReference type="InterPro" id="IPR054353">
    <property type="entry name" value="IstA-like_C"/>
</dbReference>
<evidence type="ECO:0000256" key="2">
    <source>
        <dbReference type="SAM" id="MobiDB-lite"/>
    </source>
</evidence>
<evidence type="ECO:0000259" key="3">
    <source>
        <dbReference type="PROSITE" id="PS50994"/>
    </source>
</evidence>
<feature type="domain" description="Integrase catalytic" evidence="3">
    <location>
        <begin position="3"/>
        <end position="196"/>
    </location>
</feature>
<proteinExistence type="inferred from homology"/>
<gene>
    <name evidence="4" type="ORF">FB4_0669</name>
</gene>
<dbReference type="PANTHER" id="PTHR35004:SF8">
    <property type="entry name" value="TRANSPOSASE RV3428C-RELATED"/>
    <property type="match status" value="1"/>
</dbReference>
<keyword evidence="5" id="KW-1185">Reference proteome</keyword>
<accession>I9L8E8</accession>
<name>I9L8E8_9FIRM</name>
<dbReference type="EMBL" id="AKVJ01000055">
    <property type="protein sequence ID" value="EIW16649.1"/>
    <property type="molecule type" value="Genomic_DNA"/>
</dbReference>
<dbReference type="SUPFAM" id="SSF53098">
    <property type="entry name" value="Ribonuclease H-like"/>
    <property type="match status" value="1"/>
</dbReference>
<comment type="caution">
    <text evidence="4">The sequence shown here is derived from an EMBL/GenBank/DDBJ whole genome shotgun (WGS) entry which is preliminary data.</text>
</comment>
<dbReference type="InterPro" id="IPR036397">
    <property type="entry name" value="RNaseH_sf"/>
</dbReference>
<dbReference type="GO" id="GO:0015074">
    <property type="term" value="P:DNA integration"/>
    <property type="evidence" value="ECO:0007669"/>
    <property type="project" value="InterPro"/>
</dbReference>